<organism evidence="2 3">
    <name type="scientific">Ilex paraguariensis</name>
    <name type="common">yerba mate</name>
    <dbReference type="NCBI Taxonomy" id="185542"/>
    <lineage>
        <taxon>Eukaryota</taxon>
        <taxon>Viridiplantae</taxon>
        <taxon>Streptophyta</taxon>
        <taxon>Embryophyta</taxon>
        <taxon>Tracheophyta</taxon>
        <taxon>Spermatophyta</taxon>
        <taxon>Magnoliopsida</taxon>
        <taxon>eudicotyledons</taxon>
        <taxon>Gunneridae</taxon>
        <taxon>Pentapetalae</taxon>
        <taxon>asterids</taxon>
        <taxon>campanulids</taxon>
        <taxon>Aquifoliales</taxon>
        <taxon>Aquifoliaceae</taxon>
        <taxon>Ilex</taxon>
    </lineage>
</organism>
<dbReference type="PANTHER" id="PTHR31474">
    <property type="entry name" value="HR-LIKE LESION-INDUCER"/>
    <property type="match status" value="1"/>
</dbReference>
<dbReference type="InterPro" id="IPR008637">
    <property type="entry name" value="HR_lesion"/>
</dbReference>
<keyword evidence="1" id="KW-1133">Transmembrane helix</keyword>
<keyword evidence="3" id="KW-1185">Reference proteome</keyword>
<protein>
    <submittedName>
        <fullName evidence="2">Uncharacterized protein</fullName>
    </submittedName>
</protein>
<sequence>MFHCFCMGVMEMTNGDELFWIELIHLCNSVAGDNHDVDAGTVLWFNDFGVDGGPAAKEIAPKLVVIQKFLTSKFGKEGLNIDVKHWVAASIAFKGLGGLLFVFGSSIGAYLLLYYLAYTTPLLHDFYNYKYDEPQFFVLLQEFLQCMALFGALLFFLGMKNSIQRKQAKRKTVKAKTS</sequence>
<comment type="caution">
    <text evidence="2">The sequence shown here is derived from an EMBL/GenBank/DDBJ whole genome shotgun (WGS) entry which is preliminary data.</text>
</comment>
<accession>A0ABC8T7R5</accession>
<keyword evidence="1" id="KW-0472">Membrane</keyword>
<dbReference type="PANTHER" id="PTHR31474:SF4">
    <property type="entry name" value="NICOTIANA LESION-INDUCING LIKE"/>
    <property type="match status" value="1"/>
</dbReference>
<name>A0ABC8T7R5_9AQUA</name>
<feature type="transmembrane region" description="Helical" evidence="1">
    <location>
        <begin position="96"/>
        <end position="116"/>
    </location>
</feature>
<evidence type="ECO:0000256" key="1">
    <source>
        <dbReference type="SAM" id="Phobius"/>
    </source>
</evidence>
<evidence type="ECO:0000313" key="3">
    <source>
        <dbReference type="Proteomes" id="UP001642360"/>
    </source>
</evidence>
<dbReference type="EMBL" id="CAUOFW020004391">
    <property type="protein sequence ID" value="CAK9165456.1"/>
    <property type="molecule type" value="Genomic_DNA"/>
</dbReference>
<evidence type="ECO:0000313" key="2">
    <source>
        <dbReference type="EMBL" id="CAK9165456.1"/>
    </source>
</evidence>
<dbReference type="Proteomes" id="UP001642360">
    <property type="component" value="Unassembled WGS sequence"/>
</dbReference>
<gene>
    <name evidence="2" type="ORF">ILEXP_LOCUS34624</name>
</gene>
<feature type="transmembrane region" description="Helical" evidence="1">
    <location>
        <begin position="136"/>
        <end position="157"/>
    </location>
</feature>
<proteinExistence type="predicted"/>
<keyword evidence="1" id="KW-0812">Transmembrane</keyword>
<reference evidence="2 3" key="1">
    <citation type="submission" date="2024-02" db="EMBL/GenBank/DDBJ databases">
        <authorList>
            <person name="Vignale AGUSTIN F."/>
            <person name="Sosa J E."/>
            <person name="Modenutti C."/>
        </authorList>
    </citation>
    <scope>NUCLEOTIDE SEQUENCE [LARGE SCALE GENOMIC DNA]</scope>
</reference>
<dbReference type="AlphaFoldDB" id="A0ABC8T7R5"/>
<dbReference type="Pfam" id="PF05514">
    <property type="entry name" value="HR_lesion"/>
    <property type="match status" value="1"/>
</dbReference>